<feature type="compositionally biased region" description="Polar residues" evidence="4">
    <location>
        <begin position="623"/>
        <end position="632"/>
    </location>
</feature>
<dbReference type="PANTHER" id="PTHR47424">
    <property type="entry name" value="REGULATORY PROTEIN GAL4"/>
    <property type="match status" value="1"/>
</dbReference>
<dbReference type="Proteomes" id="UP000240760">
    <property type="component" value="Unassembled WGS sequence"/>
</dbReference>
<feature type="region of interest" description="Disordered" evidence="4">
    <location>
        <begin position="694"/>
        <end position="793"/>
    </location>
</feature>
<feature type="domain" description="Xylanolytic transcriptional activator regulatory" evidence="5">
    <location>
        <begin position="301"/>
        <end position="373"/>
    </location>
</feature>
<keyword evidence="2" id="KW-0804">Transcription</keyword>
<evidence type="ECO:0000313" key="6">
    <source>
        <dbReference type="EMBL" id="PTB81114.1"/>
    </source>
</evidence>
<dbReference type="EMBL" id="KZ679126">
    <property type="protein sequence ID" value="PTB81114.1"/>
    <property type="molecule type" value="Genomic_DNA"/>
</dbReference>
<reference evidence="6 7" key="1">
    <citation type="submission" date="2016-07" db="EMBL/GenBank/DDBJ databases">
        <title>Multiple horizontal gene transfer events from other fungi enriched the ability of initially mycotrophic Trichoderma (Ascomycota) to feed on dead plant biomass.</title>
        <authorList>
            <consortium name="DOE Joint Genome Institute"/>
            <person name="Aerts A."/>
            <person name="Atanasova L."/>
            <person name="Chenthamara K."/>
            <person name="Zhang J."/>
            <person name="Grujic M."/>
            <person name="Henrissat B."/>
            <person name="Kuo A."/>
            <person name="Salamov A."/>
            <person name="Lipzen A."/>
            <person name="Labutti K."/>
            <person name="Barry K."/>
            <person name="Miao Y."/>
            <person name="Rahimi M.J."/>
            <person name="Shen Q."/>
            <person name="Grigoriev I.V."/>
            <person name="Kubicek C.P."/>
            <person name="Druzhinina I.S."/>
        </authorList>
    </citation>
    <scope>NUCLEOTIDE SEQUENCE [LARGE SCALE GENOMIC DNA]</scope>
    <source>
        <strain evidence="6 7">ATCC 18648</strain>
    </source>
</reference>
<feature type="compositionally biased region" description="Polar residues" evidence="4">
    <location>
        <begin position="757"/>
        <end position="774"/>
    </location>
</feature>
<feature type="compositionally biased region" description="Polar residues" evidence="4">
    <location>
        <begin position="732"/>
        <end position="746"/>
    </location>
</feature>
<organism evidence="6 7">
    <name type="scientific">Trichoderma longibrachiatum ATCC 18648</name>
    <dbReference type="NCBI Taxonomy" id="983965"/>
    <lineage>
        <taxon>Eukaryota</taxon>
        <taxon>Fungi</taxon>
        <taxon>Dikarya</taxon>
        <taxon>Ascomycota</taxon>
        <taxon>Pezizomycotina</taxon>
        <taxon>Sordariomycetes</taxon>
        <taxon>Hypocreomycetidae</taxon>
        <taxon>Hypocreales</taxon>
        <taxon>Hypocreaceae</taxon>
        <taxon>Trichoderma</taxon>
    </lineage>
</organism>
<evidence type="ECO:0000256" key="1">
    <source>
        <dbReference type="ARBA" id="ARBA00023015"/>
    </source>
</evidence>
<dbReference type="AlphaFoldDB" id="A0A2T4CHV4"/>
<proteinExistence type="predicted"/>
<dbReference type="PANTHER" id="PTHR47424:SF9">
    <property type="entry name" value="TAH-2"/>
    <property type="match status" value="1"/>
</dbReference>
<keyword evidence="1" id="KW-0805">Transcription regulation</keyword>
<gene>
    <name evidence="6" type="ORF">M440DRAFT_1387608</name>
</gene>
<accession>A0A2T4CHV4</accession>
<dbReference type="OrthoDB" id="4064873at2759"/>
<feature type="compositionally biased region" description="Gly residues" evidence="4">
    <location>
        <begin position="778"/>
        <end position="788"/>
    </location>
</feature>
<dbReference type="STRING" id="983965.A0A2T4CHV4"/>
<dbReference type="GO" id="GO:0005634">
    <property type="term" value="C:nucleus"/>
    <property type="evidence" value="ECO:0007669"/>
    <property type="project" value="TreeGrafter"/>
</dbReference>
<evidence type="ECO:0000256" key="2">
    <source>
        <dbReference type="ARBA" id="ARBA00023163"/>
    </source>
</evidence>
<name>A0A2T4CHV4_TRILO</name>
<feature type="compositionally biased region" description="Basic and acidic residues" evidence="4">
    <location>
        <begin position="711"/>
        <end position="722"/>
    </location>
</feature>
<feature type="region of interest" description="Disordered" evidence="4">
    <location>
        <begin position="70"/>
        <end position="131"/>
    </location>
</feature>
<protein>
    <recommendedName>
        <fullName evidence="5">Xylanolytic transcriptional activator regulatory domain-containing protein</fullName>
    </recommendedName>
</protein>
<feature type="compositionally biased region" description="Basic and acidic residues" evidence="4">
    <location>
        <begin position="97"/>
        <end position="107"/>
    </location>
</feature>
<dbReference type="InterPro" id="IPR007219">
    <property type="entry name" value="XnlR_reg_dom"/>
</dbReference>
<dbReference type="InterPro" id="IPR051127">
    <property type="entry name" value="Fungal_SecMet_Regulators"/>
</dbReference>
<dbReference type="GO" id="GO:0008270">
    <property type="term" value="F:zinc ion binding"/>
    <property type="evidence" value="ECO:0007669"/>
    <property type="project" value="InterPro"/>
</dbReference>
<dbReference type="GO" id="GO:0000981">
    <property type="term" value="F:DNA-binding transcription factor activity, RNA polymerase II-specific"/>
    <property type="evidence" value="ECO:0007669"/>
    <property type="project" value="TreeGrafter"/>
</dbReference>
<keyword evidence="3" id="KW-0539">Nucleus</keyword>
<keyword evidence="7" id="KW-1185">Reference proteome</keyword>
<dbReference type="GO" id="GO:0000978">
    <property type="term" value="F:RNA polymerase II cis-regulatory region sequence-specific DNA binding"/>
    <property type="evidence" value="ECO:0007669"/>
    <property type="project" value="TreeGrafter"/>
</dbReference>
<dbReference type="CDD" id="cd12148">
    <property type="entry name" value="fungal_TF_MHR"/>
    <property type="match status" value="1"/>
</dbReference>
<evidence type="ECO:0000256" key="4">
    <source>
        <dbReference type="SAM" id="MobiDB-lite"/>
    </source>
</evidence>
<evidence type="ECO:0000313" key="7">
    <source>
        <dbReference type="Proteomes" id="UP000240760"/>
    </source>
</evidence>
<feature type="compositionally biased region" description="Basic residues" evidence="4">
    <location>
        <begin position="633"/>
        <end position="642"/>
    </location>
</feature>
<evidence type="ECO:0000256" key="3">
    <source>
        <dbReference type="ARBA" id="ARBA00023242"/>
    </source>
</evidence>
<feature type="region of interest" description="Disordered" evidence="4">
    <location>
        <begin position="623"/>
        <end position="662"/>
    </location>
</feature>
<dbReference type="GO" id="GO:0000435">
    <property type="term" value="P:positive regulation of transcription from RNA polymerase II promoter by galactose"/>
    <property type="evidence" value="ECO:0007669"/>
    <property type="project" value="TreeGrafter"/>
</dbReference>
<evidence type="ECO:0000259" key="5">
    <source>
        <dbReference type="SMART" id="SM00906"/>
    </source>
</evidence>
<sequence>MPSLRLSHATLDRLGYCNGLHPCNTCIKRNLICEYTDGRGPAKLMAAHATSPPEQSLASDSVDTIGATPVQEASLEASPKRSPKQARSARQAKRRSQGKERYSRHAYDVSSVSEGDESFRNSTASETDEEAEVIGQIRMLQDPMKRLHDPSRHHILEPVTTTAPSSMIPYLLPNKDVLNFLVQTFFVNTNGLIDLFDRATFYQYLDACYSGPLEVNPSTLCIVYLTLAIGLVLAPPAPDNPEELMMKSVAEGPRERAEALFRAAKCLSDPHNGVEHADLWMIQAWTLMAFYMLIISKRNAAYAYCGMAVRAAYSLGLHRIRDTMVKFNNEVARRNLWRSLFVLDRFLATALGRPVAISEEDCSSDSLDSPADLLLDNSQQGEDMIRTVSLDSSVRTSRSIGVMLKKVYSLRKISTKLAQEIVDDCQLWAFNGHPSLAASDLLHGKAPAEMGIPILHVHLLHYHSILLLSRPFFIDLLVKTRPTISGDVEPLRRTFSRSEKFSQACVAASTHSVTLVQAAFEAKYLPRRNPFILYFLFAAALIILSNEFAGLYENEHYAVSMTSAIKIMEYCAAEDVQAQRMLYILKSFLADVEKHLKSSVSDGQSEAALPQCHIGDPEEVLQTRRQSLTARRSSYHHQHHRQQQQQQQEPSTPIGGESSSDAMEYYPHMETDARQSTIHVPSMGPLVMRAMAPTTSPTLSTRANAPRSLYRRTDLSLSKPDEQQEFEDMSTHHSNSSPADFQSTSMDSEETKVYSHGFNSPTTMSHAEQQSAFQAQHHGGGGGGGFGGYSAAPGGRGGERAHFGGHYLYVDEK</sequence>
<dbReference type="GO" id="GO:0006351">
    <property type="term" value="P:DNA-templated transcription"/>
    <property type="evidence" value="ECO:0007669"/>
    <property type="project" value="InterPro"/>
</dbReference>
<dbReference type="SMART" id="SM00906">
    <property type="entry name" value="Fungal_trans"/>
    <property type="match status" value="1"/>
</dbReference>
<feature type="compositionally biased region" description="Polar residues" evidence="4">
    <location>
        <begin position="694"/>
        <end position="703"/>
    </location>
</feature>
<dbReference type="Pfam" id="PF04082">
    <property type="entry name" value="Fungal_trans"/>
    <property type="match status" value="1"/>
</dbReference>